<dbReference type="GO" id="GO:0015937">
    <property type="term" value="P:coenzyme A biosynthetic process"/>
    <property type="evidence" value="ECO:0007669"/>
    <property type="project" value="UniProtKB-UniRule"/>
</dbReference>
<comment type="similarity">
    <text evidence="9">Belongs to the bacterial CoaD family.</text>
</comment>
<evidence type="ECO:0000256" key="2">
    <source>
        <dbReference type="ARBA" id="ARBA00022679"/>
    </source>
</evidence>
<organism evidence="11 12">
    <name type="scientific">Desulfoglaeba alkanexedens ALDC</name>
    <dbReference type="NCBI Taxonomy" id="980445"/>
    <lineage>
        <taxon>Bacteria</taxon>
        <taxon>Pseudomonadati</taxon>
        <taxon>Thermodesulfobacteriota</taxon>
        <taxon>Syntrophobacteria</taxon>
        <taxon>Syntrophobacterales</taxon>
        <taxon>Syntrophobacteraceae</taxon>
        <taxon>Desulfoglaeba</taxon>
    </lineage>
</organism>
<feature type="binding site" evidence="9">
    <location>
        <begin position="92"/>
        <end position="94"/>
    </location>
    <ligand>
        <name>ATP</name>
        <dbReference type="ChEBI" id="CHEBI:30616"/>
    </ligand>
</feature>
<evidence type="ECO:0000256" key="5">
    <source>
        <dbReference type="ARBA" id="ARBA00022840"/>
    </source>
</evidence>
<keyword evidence="2 9" id="KW-0808">Transferase</keyword>
<dbReference type="SUPFAM" id="SSF52374">
    <property type="entry name" value="Nucleotidylyl transferase"/>
    <property type="match status" value="1"/>
</dbReference>
<dbReference type="OrthoDB" id="9806661at2"/>
<dbReference type="NCBIfam" id="TIGR01510">
    <property type="entry name" value="coaD_prev_kdtB"/>
    <property type="match status" value="1"/>
</dbReference>
<comment type="subunit">
    <text evidence="9">Homohexamer.</text>
</comment>
<dbReference type="GO" id="GO:0005524">
    <property type="term" value="F:ATP binding"/>
    <property type="evidence" value="ECO:0007669"/>
    <property type="project" value="UniProtKB-KW"/>
</dbReference>
<dbReference type="UniPathway" id="UPA00241">
    <property type="reaction ID" value="UER00355"/>
</dbReference>
<feature type="domain" description="Cytidyltransferase-like" evidence="10">
    <location>
        <begin position="6"/>
        <end position="137"/>
    </location>
</feature>
<reference evidence="11 12" key="2">
    <citation type="submission" date="2019-05" db="EMBL/GenBank/DDBJ databases">
        <authorList>
            <person name="Suflita J.M."/>
            <person name="Marks C.R."/>
        </authorList>
    </citation>
    <scope>NUCLEOTIDE SEQUENCE [LARGE SCALE GENOMIC DNA]</scope>
    <source>
        <strain evidence="11 12">ALDC</strain>
    </source>
</reference>
<comment type="function">
    <text evidence="9">Reversibly transfers an adenylyl group from ATP to 4'-phosphopantetheine, yielding dephospho-CoA (dPCoA) and pyrophosphate.</text>
</comment>
<dbReference type="InterPro" id="IPR001980">
    <property type="entry name" value="PPAT"/>
</dbReference>
<feature type="binding site" evidence="9">
    <location>
        <begin position="10"/>
        <end position="11"/>
    </location>
    <ligand>
        <name>ATP</name>
        <dbReference type="ChEBI" id="CHEBI:30616"/>
    </ligand>
</feature>
<dbReference type="PANTHER" id="PTHR21342:SF1">
    <property type="entry name" value="PHOSPHOPANTETHEINE ADENYLYLTRANSFERASE"/>
    <property type="match status" value="1"/>
</dbReference>
<accession>A0A4P8L5T7</accession>
<proteinExistence type="inferred from homology"/>
<feature type="binding site" evidence="9">
    <location>
        <position position="91"/>
    </location>
    <ligand>
        <name>substrate</name>
    </ligand>
</feature>
<dbReference type="AlphaFoldDB" id="A0A4P8L5T7"/>
<evidence type="ECO:0000256" key="3">
    <source>
        <dbReference type="ARBA" id="ARBA00022695"/>
    </source>
</evidence>
<feature type="binding site" evidence="9">
    <location>
        <position position="42"/>
    </location>
    <ligand>
        <name>substrate</name>
    </ligand>
</feature>
<dbReference type="Pfam" id="PF01467">
    <property type="entry name" value="CTP_transf_like"/>
    <property type="match status" value="1"/>
</dbReference>
<keyword evidence="12" id="KW-1185">Reference proteome</keyword>
<evidence type="ECO:0000256" key="4">
    <source>
        <dbReference type="ARBA" id="ARBA00022741"/>
    </source>
</evidence>
<keyword evidence="5 9" id="KW-0067">ATP-binding</keyword>
<evidence type="ECO:0000313" key="12">
    <source>
        <dbReference type="Proteomes" id="UP000298602"/>
    </source>
</evidence>
<evidence type="ECO:0000259" key="10">
    <source>
        <dbReference type="Pfam" id="PF01467"/>
    </source>
</evidence>
<evidence type="ECO:0000256" key="6">
    <source>
        <dbReference type="ARBA" id="ARBA00022842"/>
    </source>
</evidence>
<evidence type="ECO:0000313" key="11">
    <source>
        <dbReference type="EMBL" id="QCQ23416.1"/>
    </source>
</evidence>
<evidence type="ECO:0000256" key="9">
    <source>
        <dbReference type="HAMAP-Rule" id="MF_00151"/>
    </source>
</evidence>
<evidence type="ECO:0000256" key="8">
    <source>
        <dbReference type="ARBA" id="ARBA00029346"/>
    </source>
</evidence>
<dbReference type="GO" id="GO:0005737">
    <property type="term" value="C:cytoplasm"/>
    <property type="evidence" value="ECO:0007669"/>
    <property type="project" value="UniProtKB-SubCell"/>
</dbReference>
<dbReference type="PANTHER" id="PTHR21342">
    <property type="entry name" value="PHOSPHOPANTETHEINE ADENYLYLTRANSFERASE"/>
    <property type="match status" value="1"/>
</dbReference>
<name>A0A4P8L5T7_9BACT</name>
<dbReference type="PRINTS" id="PR01020">
    <property type="entry name" value="LPSBIOSNTHSS"/>
</dbReference>
<comment type="catalytic activity">
    <reaction evidence="8 9">
        <text>(R)-4'-phosphopantetheine + ATP + H(+) = 3'-dephospho-CoA + diphosphate</text>
        <dbReference type="Rhea" id="RHEA:19801"/>
        <dbReference type="ChEBI" id="CHEBI:15378"/>
        <dbReference type="ChEBI" id="CHEBI:30616"/>
        <dbReference type="ChEBI" id="CHEBI:33019"/>
        <dbReference type="ChEBI" id="CHEBI:57328"/>
        <dbReference type="ChEBI" id="CHEBI:61723"/>
        <dbReference type="EC" id="2.7.7.3"/>
    </reaction>
</comment>
<feature type="site" description="Transition state stabilizer" evidence="9">
    <location>
        <position position="18"/>
    </location>
</feature>
<dbReference type="Proteomes" id="UP000298602">
    <property type="component" value="Chromosome"/>
</dbReference>
<gene>
    <name evidence="9 11" type="primary">coaD</name>
    <name evidence="11" type="ORF">FDQ92_02870</name>
</gene>
<keyword evidence="3 9" id="KW-0548">Nucleotidyltransferase</keyword>
<feature type="binding site" evidence="9">
    <location>
        <position position="10"/>
    </location>
    <ligand>
        <name>substrate</name>
    </ligand>
</feature>
<feature type="binding site" evidence="9">
    <location>
        <position position="77"/>
    </location>
    <ligand>
        <name>substrate</name>
    </ligand>
</feature>
<dbReference type="NCBIfam" id="TIGR00125">
    <property type="entry name" value="cyt_tran_rel"/>
    <property type="match status" value="1"/>
</dbReference>
<evidence type="ECO:0000256" key="1">
    <source>
        <dbReference type="ARBA" id="ARBA00022490"/>
    </source>
</evidence>
<dbReference type="Gene3D" id="3.40.50.620">
    <property type="entry name" value="HUPs"/>
    <property type="match status" value="1"/>
</dbReference>
<comment type="cofactor">
    <cofactor evidence="9">
        <name>Mg(2+)</name>
        <dbReference type="ChEBI" id="CHEBI:18420"/>
    </cofactor>
</comment>
<keyword evidence="1 9" id="KW-0963">Cytoplasm</keyword>
<evidence type="ECO:0000256" key="7">
    <source>
        <dbReference type="ARBA" id="ARBA00022993"/>
    </source>
</evidence>
<reference evidence="11 12" key="1">
    <citation type="submission" date="2019-05" db="EMBL/GenBank/DDBJ databases">
        <title>The Complete Genome Sequence of the n-alkane-degrading Desulfoglaeba alkanexedens ALDC reveals multiple alkylsuccinate synthase gene clusters.</title>
        <authorList>
            <person name="Callaghan A.V."/>
            <person name="Davidova I.A."/>
            <person name="Duncan K.E."/>
            <person name="Morris B."/>
            <person name="McInerney M.J."/>
        </authorList>
    </citation>
    <scope>NUCLEOTIDE SEQUENCE [LARGE SCALE GENOMIC DNA]</scope>
    <source>
        <strain evidence="11 12">ALDC</strain>
    </source>
</reference>
<dbReference type="CDD" id="cd02163">
    <property type="entry name" value="PPAT"/>
    <property type="match status" value="1"/>
</dbReference>
<feature type="binding site" evidence="9">
    <location>
        <position position="18"/>
    </location>
    <ligand>
        <name>ATP</name>
        <dbReference type="ChEBI" id="CHEBI:30616"/>
    </ligand>
</feature>
<keyword evidence="6 9" id="KW-0460">Magnesium</keyword>
<dbReference type="InterPro" id="IPR014729">
    <property type="entry name" value="Rossmann-like_a/b/a_fold"/>
</dbReference>
<feature type="binding site" evidence="9">
    <location>
        <begin position="127"/>
        <end position="133"/>
    </location>
    <ligand>
        <name>ATP</name>
        <dbReference type="ChEBI" id="CHEBI:30616"/>
    </ligand>
</feature>
<keyword evidence="7 9" id="KW-0173">Coenzyme A biosynthesis</keyword>
<feature type="binding site" evidence="9">
    <location>
        <position position="102"/>
    </location>
    <ligand>
        <name>ATP</name>
        <dbReference type="ChEBI" id="CHEBI:30616"/>
    </ligand>
</feature>
<dbReference type="GO" id="GO:0004595">
    <property type="term" value="F:pantetheine-phosphate adenylyltransferase activity"/>
    <property type="evidence" value="ECO:0007669"/>
    <property type="project" value="UniProtKB-UniRule"/>
</dbReference>
<dbReference type="EMBL" id="CP040098">
    <property type="protein sequence ID" value="QCQ23416.1"/>
    <property type="molecule type" value="Genomic_DNA"/>
</dbReference>
<sequence length="170" mass="19260">MDKLAVYPGSFDPITNGHLDLMQRALKIFDRVIIAVASNPAKEHLFTLEERVRMIRESLTEHPLCERVTVETFDGLLVNYVEKKGAKAIIRGLRAVSDFEYEFQMALMNRKLCNDIETLYLMTGMRWIYISSRIIKEVVVAGGGVKGLVPDVVERMLNERLAARKATGVC</sequence>
<dbReference type="HAMAP" id="MF_00151">
    <property type="entry name" value="PPAT_bact"/>
    <property type="match status" value="1"/>
</dbReference>
<dbReference type="InterPro" id="IPR004821">
    <property type="entry name" value="Cyt_trans-like"/>
</dbReference>
<comment type="pathway">
    <text evidence="9">Cofactor biosynthesis; coenzyme A biosynthesis; CoA from (R)-pantothenate: step 4/5.</text>
</comment>
<comment type="subcellular location">
    <subcellularLocation>
        <location evidence="9">Cytoplasm</location>
    </subcellularLocation>
</comment>
<dbReference type="EC" id="2.7.7.3" evidence="9"/>
<dbReference type="KEGG" id="dax:FDQ92_02870"/>
<protein>
    <recommendedName>
        <fullName evidence="9">Phosphopantetheine adenylyltransferase</fullName>
        <ecNumber evidence="9">2.7.7.3</ecNumber>
    </recommendedName>
    <alternativeName>
        <fullName evidence="9">Dephospho-CoA pyrophosphorylase</fullName>
    </alternativeName>
    <alternativeName>
        <fullName evidence="9">Pantetheine-phosphate adenylyltransferase</fullName>
        <shortName evidence="9">PPAT</shortName>
    </alternativeName>
</protein>
<keyword evidence="4 9" id="KW-0547">Nucleotide-binding</keyword>